<dbReference type="InterPro" id="IPR027417">
    <property type="entry name" value="P-loop_NTPase"/>
</dbReference>
<keyword evidence="4" id="KW-0547">Nucleotide-binding</keyword>
<evidence type="ECO:0000256" key="8">
    <source>
        <dbReference type="SAM" id="MobiDB-lite"/>
    </source>
</evidence>
<dbReference type="OMA" id="FFWIGHY"/>
<feature type="transmembrane region" description="Helical" evidence="9">
    <location>
        <begin position="523"/>
        <end position="545"/>
    </location>
</feature>
<dbReference type="InterPro" id="IPR017871">
    <property type="entry name" value="ABC_transporter-like_CS"/>
</dbReference>
<evidence type="ECO:0000256" key="7">
    <source>
        <dbReference type="ARBA" id="ARBA00023136"/>
    </source>
</evidence>
<evidence type="ECO:0000256" key="6">
    <source>
        <dbReference type="ARBA" id="ARBA00022989"/>
    </source>
</evidence>
<feature type="domain" description="ABC transporter" evidence="10">
    <location>
        <begin position="1689"/>
        <end position="1923"/>
    </location>
</feature>
<keyword evidence="5" id="KW-0067">ATP-binding</keyword>
<evidence type="ECO:0000256" key="9">
    <source>
        <dbReference type="SAM" id="Phobius"/>
    </source>
</evidence>
<dbReference type="PROSITE" id="PS50893">
    <property type="entry name" value="ABC_TRANSPORTER_2"/>
    <property type="match status" value="2"/>
</dbReference>
<dbReference type="InterPro" id="IPR050173">
    <property type="entry name" value="ABC_transporter_C-like"/>
</dbReference>
<dbReference type="InParanoid" id="A0A7R8USW9"/>
<evidence type="ECO:0000256" key="1">
    <source>
        <dbReference type="ARBA" id="ARBA00004141"/>
    </source>
</evidence>
<dbReference type="FunFam" id="3.40.50.300:FF:000838">
    <property type="entry name" value="ABC multidrug transporter (Eurofung)"/>
    <property type="match status" value="1"/>
</dbReference>
<feature type="transmembrane region" description="Helical" evidence="9">
    <location>
        <begin position="551"/>
        <end position="570"/>
    </location>
</feature>
<feature type="transmembrane region" description="Helical" evidence="9">
    <location>
        <begin position="1616"/>
        <end position="1641"/>
    </location>
</feature>
<gene>
    <name evidence="12" type="ORF">HERILL_LOCUS8821</name>
</gene>
<dbReference type="PROSITE" id="PS51257">
    <property type="entry name" value="PROKAR_LIPOPROTEIN"/>
    <property type="match status" value="1"/>
</dbReference>
<feature type="transmembrane region" description="Helical" evidence="9">
    <location>
        <begin position="64"/>
        <end position="83"/>
    </location>
</feature>
<dbReference type="PANTHER" id="PTHR24223">
    <property type="entry name" value="ATP-BINDING CASSETTE SUB-FAMILY C"/>
    <property type="match status" value="1"/>
</dbReference>
<feature type="domain" description="ABC transmembrane type-1" evidence="11">
    <location>
        <begin position="1357"/>
        <end position="1649"/>
    </location>
</feature>
<feature type="transmembrane region" description="Helical" evidence="9">
    <location>
        <begin position="148"/>
        <end position="165"/>
    </location>
</feature>
<evidence type="ECO:0000259" key="10">
    <source>
        <dbReference type="PROSITE" id="PS50893"/>
    </source>
</evidence>
<evidence type="ECO:0000256" key="5">
    <source>
        <dbReference type="ARBA" id="ARBA00022840"/>
    </source>
</evidence>
<feature type="transmembrane region" description="Helical" evidence="9">
    <location>
        <begin position="717"/>
        <end position="736"/>
    </location>
</feature>
<dbReference type="Pfam" id="PF00005">
    <property type="entry name" value="ABC_tran"/>
    <property type="match status" value="2"/>
</dbReference>
<evidence type="ECO:0000256" key="3">
    <source>
        <dbReference type="ARBA" id="ARBA00022692"/>
    </source>
</evidence>
<comment type="subcellular location">
    <subcellularLocation>
        <location evidence="1">Membrane</location>
        <topology evidence="1">Multi-pass membrane protein</topology>
    </subcellularLocation>
</comment>
<proteinExistence type="predicted"/>
<feature type="region of interest" description="Disordered" evidence="8">
    <location>
        <begin position="473"/>
        <end position="494"/>
    </location>
</feature>
<feature type="transmembrane region" description="Helical" evidence="9">
    <location>
        <begin position="116"/>
        <end position="136"/>
    </location>
</feature>
<keyword evidence="6 9" id="KW-1133">Transmembrane helix</keyword>
<protein>
    <recommendedName>
        <fullName evidence="14">ATP-binding cassette sub-family C member Sur</fullName>
    </recommendedName>
</protein>
<dbReference type="Pfam" id="PF00664">
    <property type="entry name" value="ABC_membrane"/>
    <property type="match status" value="2"/>
</dbReference>
<evidence type="ECO:0000313" key="13">
    <source>
        <dbReference type="Proteomes" id="UP000594454"/>
    </source>
</evidence>
<dbReference type="Gene3D" id="1.20.1560.10">
    <property type="entry name" value="ABC transporter type 1, transmembrane domain"/>
    <property type="match status" value="2"/>
</dbReference>
<evidence type="ECO:0000256" key="4">
    <source>
        <dbReference type="ARBA" id="ARBA00022741"/>
    </source>
</evidence>
<dbReference type="GO" id="GO:0140359">
    <property type="term" value="F:ABC-type transporter activity"/>
    <property type="evidence" value="ECO:0007669"/>
    <property type="project" value="InterPro"/>
</dbReference>
<dbReference type="Proteomes" id="UP000594454">
    <property type="component" value="Chromosome 3"/>
</dbReference>
<dbReference type="SUPFAM" id="SSF90123">
    <property type="entry name" value="ABC transporter transmembrane region"/>
    <property type="match status" value="2"/>
</dbReference>
<evidence type="ECO:0000259" key="11">
    <source>
        <dbReference type="PROSITE" id="PS50929"/>
    </source>
</evidence>
<dbReference type="PANTHER" id="PTHR24223:SF461">
    <property type="entry name" value="ATP-BINDING CASSETTE SUB-FAMILY C MEMBER SUR"/>
    <property type="match status" value="1"/>
</dbReference>
<dbReference type="GO" id="GO:0016020">
    <property type="term" value="C:membrane"/>
    <property type="evidence" value="ECO:0007669"/>
    <property type="project" value="UniProtKB-SubCell"/>
</dbReference>
<dbReference type="CDD" id="cd03244">
    <property type="entry name" value="ABCC_MRP_domain2"/>
    <property type="match status" value="1"/>
</dbReference>
<feature type="transmembrane region" description="Helical" evidence="9">
    <location>
        <begin position="1493"/>
        <end position="1509"/>
    </location>
</feature>
<feature type="domain" description="ABC transporter" evidence="10">
    <location>
        <begin position="874"/>
        <end position="1099"/>
    </location>
</feature>
<feature type="transmembrane region" description="Helical" evidence="9">
    <location>
        <begin position="1398"/>
        <end position="1422"/>
    </location>
</feature>
<dbReference type="InterPro" id="IPR003593">
    <property type="entry name" value="AAA+_ATPase"/>
</dbReference>
<feature type="transmembrane region" description="Helical" evidence="9">
    <location>
        <begin position="1467"/>
        <end position="1487"/>
    </location>
</feature>
<reference evidence="12 13" key="1">
    <citation type="submission" date="2020-11" db="EMBL/GenBank/DDBJ databases">
        <authorList>
            <person name="Wallbank WR R."/>
            <person name="Pardo Diaz C."/>
            <person name="Kozak K."/>
            <person name="Martin S."/>
            <person name="Jiggins C."/>
            <person name="Moest M."/>
            <person name="Warren A I."/>
            <person name="Generalovic N T."/>
            <person name="Byers J.R.P. K."/>
            <person name="Montejo-Kovacevich G."/>
            <person name="Yen C E."/>
        </authorList>
    </citation>
    <scope>NUCLEOTIDE SEQUENCE [LARGE SCALE GENOMIC DNA]</scope>
</reference>
<evidence type="ECO:0000313" key="12">
    <source>
        <dbReference type="EMBL" id="CAD7086020.1"/>
    </source>
</evidence>
<dbReference type="InterPro" id="IPR003439">
    <property type="entry name" value="ABC_transporter-like_ATP-bd"/>
</dbReference>
<dbReference type="InterPro" id="IPR011527">
    <property type="entry name" value="ABC1_TM_dom"/>
</dbReference>
<sequence length="1927" mass="215488">MLWNLCKLTSSLGARDACIVNLSQVIVASLSCFWIFLVGSYLLVKHRKRSSSGLHRFHNIRSALELLLFIVGTLELAAALLPVDIQGRQADARQGRAVGDGGSGPPPNKYHQHVKIPFRTASAILSLIVSVSMGIYHHVVELKNCSVFLYHSAVALSAVLIARIYRVVDITQYYDSSHLEVFIHSKTLCLLLGLVSIDAYILYKERHKTRVKPIKDDGLKEKIGYKHSVAPFMSKVLFCWLTPLFWSGYRNPLEQEDIGVLREEDSARSHYDQFLFIYKTEKSKYAQLWFCYLKSSWKLFILGGLLKLLGDLSALVGPLSIYHIVEYIQSQQQYRNQERYAEHKLHKDIHKANGSHVSNGSVSIGHWGYGTGATHTTTSMPSSSNDVATIATTIQDAIIYYPGWGELLSNGWVIAWLVLLSSLVQGALSQAATHIVNMIGIRIKTSLQGLVYRKTLLLSSSCLYKPADGPAASIPEAPGPGARKGRNGGESTETDSLTLAMSAKDVGAITNLMSEDALNVMTFFWIAHYVWSIPLKVGILMYLLYLKLGMSAIIGSLVCILTMIPLQFLIGKAMSNNAERTAECTDQRLKKTNDIFLGIKLIKLNAWEKVFQEKITQTRNEELRHLNRDSVYWFLMTTLAHISSVLITFVTLAVFIKLETDVPYVNAVRNGTRMSPSPSGGHLNFPDDANIAMDSERGTLEFTASRLFSALALFNQLTVPLFIFPITVPIIISAIVSTRRLERFLREPEVEREFEGIRNMARILSKSDASLDMYESSNEPSTVETLSTISADQHIVVTPADPETPPPSTPSPMPQFQTLSKEPIARLLQRDFNSLPRKKTELVRNSRVESVRLRQKPAASRESIRFSASENTAVSISKALFSWDRGNSRLTVDHLEIPKGKLTVVVGRSGSGKTSLISALLKEMHQLSGDVVWNKYATIAYVPQIPWLLNSTIRENILFGESYRPKRYDKVLDACALKPDLELMPAGDMTVIDERGINLSGGQKQRVVIARALYSSANVIIMDDPLSSLDNEVAKHVYDNSIKKMLPRAGRTAIMATQRLQSVYGADYIIAMKDSTVEAAGTFSEIERKHPKVMTEWNAIMSKGSAVEQISSGRTARERWRLFKNISKLGLQRLQSNEAENMSSTPSLLRTTSISSKRRQSIYGSRHLTYEIPLPIDECQNDDLIILRRGSKRNRKCHSLELAAGASGGRKSVLRVNSLQTQPLQGDRRSVSRIVSSPTSLYDTRIKIPDSELKTKSGFRQFLNRMSSRRSNNDMRSHKPLRVSNSIQSISEEVHLPVTRLVSDSSNSSGLIDDESVADLDDDDSTKFIYDEERKYGEIPLKIYLYYLRSCGILIALFYLLSTLIWQCIKVYTDIWLRYWTDKDQNAGNNNSMYYFQIYALISNLCIVIALLSTSAGQVAGCKARRRLHNRMLEAVFSKSFYFFQTTPLGRILNRFSNDMAIVDKKIAATIQRLLQFLLLCLFAVLINTTITPWFMILTIPICAAYYFIQKFYRCSSRELQRIESITSSPVLSHFTETVEGVTTIRAYNQESRFTEMLFKKLEAHNAAFIVLNTSNRWLGIALDCLGGVIVFVAIVTALIVASIGSGQSSEEDTPLPLSASMVGMAINYTLFIPIYLNWVVKLLADMEMYIGAVERIAYYSEPDDNSKNEDTGKVYMSVPISWPTQSDITFQNVSLRYEGNHQDVIRNLTLKIPTGQRIGICGRTGSGKSSLVLSLFGVLRVVEGQILIDNVDISTVSPDEIRSRLSIIPQDVHLFNATIRENLDPRGYYTDLQLWNCLELAQLKDVVNKLPLGLETEIVDGGSNLSAGQRQLFCLARAILRGSVCLILDEATSSLDSETETALLQAADNAFKGRTIITIAHRLTTILNYDRIIVLENGAVVEDGSPSDLQEIPDGKFATMLKSETT</sequence>
<dbReference type="GO" id="GO:0005524">
    <property type="term" value="F:ATP binding"/>
    <property type="evidence" value="ECO:0007669"/>
    <property type="project" value="UniProtKB-KW"/>
</dbReference>
<dbReference type="OrthoDB" id="6500128at2759"/>
<feature type="transmembrane region" description="Helical" evidence="9">
    <location>
        <begin position="631"/>
        <end position="656"/>
    </location>
</feature>
<dbReference type="PROSITE" id="PS00211">
    <property type="entry name" value="ABC_TRANSPORTER_1"/>
    <property type="match status" value="2"/>
</dbReference>
<dbReference type="PROSITE" id="PS50929">
    <property type="entry name" value="ABC_TM1F"/>
    <property type="match status" value="2"/>
</dbReference>
<feature type="transmembrane region" description="Helical" evidence="9">
    <location>
        <begin position="1344"/>
        <end position="1366"/>
    </location>
</feature>
<dbReference type="EMBL" id="LR899011">
    <property type="protein sequence ID" value="CAD7086020.1"/>
    <property type="molecule type" value="Genomic_DNA"/>
</dbReference>
<dbReference type="CDD" id="cd03250">
    <property type="entry name" value="ABCC_MRP_domain1"/>
    <property type="match status" value="1"/>
</dbReference>
<keyword evidence="7 9" id="KW-0472">Membrane</keyword>
<feature type="transmembrane region" description="Helical" evidence="9">
    <location>
        <begin position="20"/>
        <end position="44"/>
    </location>
</feature>
<dbReference type="Gene3D" id="3.40.50.300">
    <property type="entry name" value="P-loop containing nucleotide triphosphate hydrolases"/>
    <property type="match status" value="2"/>
</dbReference>
<dbReference type="SUPFAM" id="SSF52540">
    <property type="entry name" value="P-loop containing nucleoside triphosphate hydrolases"/>
    <property type="match status" value="2"/>
</dbReference>
<evidence type="ECO:0008006" key="14">
    <source>
        <dbReference type="Google" id="ProtNLM"/>
    </source>
</evidence>
<feature type="transmembrane region" description="Helical" evidence="9">
    <location>
        <begin position="185"/>
        <end position="203"/>
    </location>
</feature>
<dbReference type="CDD" id="cd18602">
    <property type="entry name" value="ABC_6TM_SUR1_D2_like"/>
    <property type="match status" value="1"/>
</dbReference>
<evidence type="ECO:0000256" key="2">
    <source>
        <dbReference type="ARBA" id="ARBA00022448"/>
    </source>
</evidence>
<keyword evidence="3 9" id="KW-0812">Transmembrane</keyword>
<keyword evidence="2" id="KW-0813">Transport</keyword>
<feature type="domain" description="ABC transmembrane type-1" evidence="11">
    <location>
        <begin position="301"/>
        <end position="733"/>
    </location>
</feature>
<accession>A0A7R8USW9</accession>
<dbReference type="GO" id="GO:0016887">
    <property type="term" value="F:ATP hydrolysis activity"/>
    <property type="evidence" value="ECO:0007669"/>
    <property type="project" value="InterPro"/>
</dbReference>
<dbReference type="InterPro" id="IPR036640">
    <property type="entry name" value="ABC1_TM_sf"/>
</dbReference>
<dbReference type="SMART" id="SM00382">
    <property type="entry name" value="AAA"/>
    <property type="match status" value="2"/>
</dbReference>
<dbReference type="FunFam" id="3.40.50.300:FF:000997">
    <property type="entry name" value="Multidrug resistance-associated protein 1"/>
    <property type="match status" value="1"/>
</dbReference>
<feature type="transmembrane region" description="Helical" evidence="9">
    <location>
        <begin position="1578"/>
        <end position="1604"/>
    </location>
</feature>
<name>A0A7R8USW9_HERIL</name>
<dbReference type="FunFam" id="1.20.1560.10:FF:000010">
    <property type="entry name" value="Multidrug resistance-associated ABC transporter"/>
    <property type="match status" value="1"/>
</dbReference>
<organism evidence="12 13">
    <name type="scientific">Hermetia illucens</name>
    <name type="common">Black soldier fly</name>
    <dbReference type="NCBI Taxonomy" id="343691"/>
    <lineage>
        <taxon>Eukaryota</taxon>
        <taxon>Metazoa</taxon>
        <taxon>Ecdysozoa</taxon>
        <taxon>Arthropoda</taxon>
        <taxon>Hexapoda</taxon>
        <taxon>Insecta</taxon>
        <taxon>Pterygota</taxon>
        <taxon>Neoptera</taxon>
        <taxon>Endopterygota</taxon>
        <taxon>Diptera</taxon>
        <taxon>Brachycera</taxon>
        <taxon>Stratiomyomorpha</taxon>
        <taxon>Stratiomyidae</taxon>
        <taxon>Hermetiinae</taxon>
        <taxon>Hermetia</taxon>
    </lineage>
</organism>
<keyword evidence="13" id="KW-1185">Reference proteome</keyword>